<gene>
    <name evidence="12" type="primary">SP30</name>
</gene>
<dbReference type="InterPro" id="IPR009003">
    <property type="entry name" value="Peptidase_S1_PA"/>
</dbReference>
<dbReference type="GO" id="GO:0006508">
    <property type="term" value="P:proteolysis"/>
    <property type="evidence" value="ECO:0007669"/>
    <property type="project" value="UniProtKB-KW"/>
</dbReference>
<comment type="subcellular location">
    <subcellularLocation>
        <location evidence="1">Secreted</location>
    </subcellularLocation>
</comment>
<protein>
    <submittedName>
        <fullName evidence="12">Putative serine protease 30</fullName>
    </submittedName>
</protein>
<feature type="region of interest" description="Disordered" evidence="9">
    <location>
        <begin position="323"/>
        <end position="368"/>
    </location>
</feature>
<feature type="region of interest" description="Disordered" evidence="9">
    <location>
        <begin position="161"/>
        <end position="183"/>
    </location>
</feature>
<dbReference type="InterPro" id="IPR001314">
    <property type="entry name" value="Peptidase_S1A"/>
</dbReference>
<keyword evidence="4 10" id="KW-0732">Signal</keyword>
<dbReference type="InterPro" id="IPR051333">
    <property type="entry name" value="CLIP_Serine_Protease"/>
</dbReference>
<dbReference type="InterPro" id="IPR018114">
    <property type="entry name" value="TRYPSIN_HIS"/>
</dbReference>
<feature type="compositionally biased region" description="Pro residues" evidence="9">
    <location>
        <begin position="330"/>
        <end position="359"/>
    </location>
</feature>
<dbReference type="SUPFAM" id="SSF50494">
    <property type="entry name" value="Trypsin-like serine proteases"/>
    <property type="match status" value="1"/>
</dbReference>
<dbReference type="InterPro" id="IPR001254">
    <property type="entry name" value="Trypsin_dom"/>
</dbReference>
<dbReference type="FunFam" id="2.40.10.10:FF:000146">
    <property type="entry name" value="Serine protease 53"/>
    <property type="match status" value="1"/>
</dbReference>
<evidence type="ECO:0000256" key="8">
    <source>
        <dbReference type="ARBA" id="ARBA00023157"/>
    </source>
</evidence>
<evidence type="ECO:0000256" key="9">
    <source>
        <dbReference type="SAM" id="MobiDB-lite"/>
    </source>
</evidence>
<keyword evidence="7" id="KW-0865">Zymogen</keyword>
<dbReference type="CDD" id="cd00190">
    <property type="entry name" value="Tryp_SPc"/>
    <property type="match status" value="1"/>
</dbReference>
<evidence type="ECO:0000256" key="6">
    <source>
        <dbReference type="ARBA" id="ARBA00022825"/>
    </source>
</evidence>
<evidence type="ECO:0000256" key="7">
    <source>
        <dbReference type="ARBA" id="ARBA00023145"/>
    </source>
</evidence>
<dbReference type="PRINTS" id="PR00722">
    <property type="entry name" value="CHYMOTRYPSIN"/>
</dbReference>
<dbReference type="InterPro" id="IPR031986">
    <property type="entry name" value="GD_N"/>
</dbReference>
<keyword evidence="6" id="KW-0720">Serine protease</keyword>
<evidence type="ECO:0000256" key="5">
    <source>
        <dbReference type="ARBA" id="ARBA00022801"/>
    </source>
</evidence>
<keyword evidence="8" id="KW-1015">Disulfide bond</keyword>
<dbReference type="SMART" id="SM00020">
    <property type="entry name" value="Tryp_SPc"/>
    <property type="match status" value="1"/>
</dbReference>
<feature type="compositionally biased region" description="Pro residues" evidence="9">
    <location>
        <begin position="165"/>
        <end position="175"/>
    </location>
</feature>
<evidence type="ECO:0000256" key="10">
    <source>
        <dbReference type="SAM" id="SignalP"/>
    </source>
</evidence>
<sequence length="636" mass="70645">MTCCRTLRLFLLAGMQFLRGPLGTSAAESPCPDVFQYEGSSGSEYGIITVPNPYPYLAIDISVAIYVTAPVPSGSPTKLEPVDRDMWSKLAAGSRDPVLYRLDFPVSSPLPTIKSIVVNQNVICRGTKPNAEYLTTITVQHSIFNNKCNSASLECSFNIRQSPETMPPPPLPPPQNVDSSSPTSPCPDVFRYELDRSGNWHGIISVPNPYPVVAIDIRVELYVAAVASTGNGRLELVNSLSKEWERMRTGEQYFVQYRLDFPVRFPLPTVKSIVVNNQQICRGGKPNSVALTTLSFQHALFNQKCTSASLDCPDNTIQIGRPIITERPVVKPPPPKEPPIVQEPPPPPPPTPKPKPPGRQPVTDTNTRCGFPVVRTNPLIINGQSTTHGQWPWHAALYRHQGYDTVYQCGGSFVGTRTIITAAHCVTTRNGEQISPKDFTVFLGRYDLRNHREEGIQQKDVHTIFIHSEFNYTYFKSDLAMLLLNSSVEFTAQVRPVCLWNPSDTSIQSIIGKDGVVVGWGLDEYGMTADKLKMIKMPVVAQDTCIRSHINFFSRFTHETTFCAGFINGSSVCNGDSGGGMVFPEVQRDDSQIWKLRGIVSNSRPDDNDSKICNTKSYIVFTDIAQYLEWINLRLI</sequence>
<evidence type="ECO:0000256" key="1">
    <source>
        <dbReference type="ARBA" id="ARBA00004613"/>
    </source>
</evidence>
<accession>A0A1V1FKK2</accession>
<dbReference type="EMBL" id="FX985309">
    <property type="protein sequence ID" value="BAX07322.1"/>
    <property type="molecule type" value="mRNA"/>
</dbReference>
<dbReference type="PANTHER" id="PTHR24260">
    <property type="match status" value="1"/>
</dbReference>
<keyword evidence="3 12" id="KW-0645">Protease</keyword>
<dbReference type="PANTHER" id="PTHR24260:SF143">
    <property type="entry name" value="SERINE PROTEASE GD-LIKE PROTEIN"/>
    <property type="match status" value="1"/>
</dbReference>
<feature type="domain" description="Peptidase S1" evidence="11">
    <location>
        <begin position="380"/>
        <end position="636"/>
    </location>
</feature>
<dbReference type="Pfam" id="PF00089">
    <property type="entry name" value="Trypsin"/>
    <property type="match status" value="1"/>
</dbReference>
<dbReference type="GO" id="GO:0004252">
    <property type="term" value="F:serine-type endopeptidase activity"/>
    <property type="evidence" value="ECO:0007669"/>
    <property type="project" value="InterPro"/>
</dbReference>
<dbReference type="AlphaFoldDB" id="A0A1V1FKK2"/>
<proteinExistence type="evidence at transcript level"/>
<feature type="chain" id="PRO_5012956854" evidence="10">
    <location>
        <begin position="27"/>
        <end position="636"/>
    </location>
</feature>
<feature type="signal peptide" evidence="10">
    <location>
        <begin position="1"/>
        <end position="26"/>
    </location>
</feature>
<dbReference type="PROSITE" id="PS00134">
    <property type="entry name" value="TRYPSIN_HIS"/>
    <property type="match status" value="1"/>
</dbReference>
<dbReference type="PROSITE" id="PS50240">
    <property type="entry name" value="TRYPSIN_DOM"/>
    <property type="match status" value="1"/>
</dbReference>
<name>A0A1V1FKK2_9NEOP</name>
<dbReference type="InterPro" id="IPR043504">
    <property type="entry name" value="Peptidase_S1_PA_chymotrypsin"/>
</dbReference>
<dbReference type="Gene3D" id="2.40.10.10">
    <property type="entry name" value="Trypsin-like serine proteases"/>
    <property type="match status" value="1"/>
</dbReference>
<evidence type="ECO:0000256" key="3">
    <source>
        <dbReference type="ARBA" id="ARBA00022670"/>
    </source>
</evidence>
<evidence type="ECO:0000313" key="12">
    <source>
        <dbReference type="EMBL" id="BAX07322.1"/>
    </source>
</evidence>
<evidence type="ECO:0000256" key="4">
    <source>
        <dbReference type="ARBA" id="ARBA00022729"/>
    </source>
</evidence>
<evidence type="ECO:0000256" key="2">
    <source>
        <dbReference type="ARBA" id="ARBA00022525"/>
    </source>
</evidence>
<evidence type="ECO:0000259" key="11">
    <source>
        <dbReference type="PROSITE" id="PS50240"/>
    </source>
</evidence>
<dbReference type="GO" id="GO:0005576">
    <property type="term" value="C:extracellular region"/>
    <property type="evidence" value="ECO:0007669"/>
    <property type="project" value="UniProtKB-SubCell"/>
</dbReference>
<keyword evidence="5" id="KW-0378">Hydrolase</keyword>
<reference evidence="12" key="1">
    <citation type="journal article" date="2017" name="PLoS ONE">
        <title>Caste-, sex-, and age-dependent expression of immune-related genes in a Japanese subterranean termite, Reticulitermes speratus.</title>
        <authorList>
            <person name="Mitaka Y."/>
            <person name="Kobayashi K."/>
            <person name="Matsuura K."/>
        </authorList>
    </citation>
    <scope>NUCLEOTIDE SEQUENCE</scope>
    <source>
        <tissue evidence="12">Whole body</tissue>
    </source>
</reference>
<keyword evidence="2" id="KW-0964">Secreted</keyword>
<organism evidence="12">
    <name type="scientific">Reticulitermes speratus</name>
    <dbReference type="NCBI Taxonomy" id="60591"/>
    <lineage>
        <taxon>Eukaryota</taxon>
        <taxon>Metazoa</taxon>
        <taxon>Ecdysozoa</taxon>
        <taxon>Arthropoda</taxon>
        <taxon>Hexapoda</taxon>
        <taxon>Insecta</taxon>
        <taxon>Pterygota</taxon>
        <taxon>Neoptera</taxon>
        <taxon>Polyneoptera</taxon>
        <taxon>Dictyoptera</taxon>
        <taxon>Blattodea</taxon>
        <taxon>Blattoidea</taxon>
        <taxon>Termitoidae</taxon>
        <taxon>Rhinotermitidae</taxon>
        <taxon>Reticulitermes</taxon>
        <taxon>Frontotermes</taxon>
    </lineage>
</organism>
<dbReference type="Pfam" id="PF16030">
    <property type="entry name" value="GD_N"/>
    <property type="match status" value="2"/>
</dbReference>